<reference evidence="2" key="1">
    <citation type="journal article" date="2015" name="Proc. Natl. Acad. Sci. U.S.A.">
        <title>Genome sequencing of adzuki bean (Vigna angularis) provides insight into high starch and low fat accumulation and domestication.</title>
        <authorList>
            <person name="Yang K."/>
            <person name="Tian Z."/>
            <person name="Chen C."/>
            <person name="Luo L."/>
            <person name="Zhao B."/>
            <person name="Wang Z."/>
            <person name="Yu L."/>
            <person name="Li Y."/>
            <person name="Sun Y."/>
            <person name="Li W."/>
            <person name="Chen Y."/>
            <person name="Li Y."/>
            <person name="Zhang Y."/>
            <person name="Ai D."/>
            <person name="Zhao J."/>
            <person name="Shang C."/>
            <person name="Ma Y."/>
            <person name="Wu B."/>
            <person name="Wang M."/>
            <person name="Gao L."/>
            <person name="Sun D."/>
            <person name="Zhang P."/>
            <person name="Guo F."/>
            <person name="Wang W."/>
            <person name="Li Y."/>
            <person name="Wang J."/>
            <person name="Varshney R.K."/>
            <person name="Wang J."/>
            <person name="Ling H.Q."/>
            <person name="Wan P."/>
        </authorList>
    </citation>
    <scope>NUCLEOTIDE SEQUENCE</scope>
    <source>
        <strain evidence="2">cv. Jingnong 6</strain>
    </source>
</reference>
<dbReference type="AlphaFoldDB" id="A0A0L9TY29"/>
<sequence length="73" mass="8609">MASECTGRLPYLCKNKKNDTITYAIERQLSLFMIRDKATRNSMGLHYTFETIIDQLETWFPKPVYSLRFLDSP</sequence>
<gene>
    <name evidence="1" type="ORF">LR48_Vigan02g146700</name>
</gene>
<name>A0A0L9TY29_PHAAN</name>
<protein>
    <submittedName>
        <fullName evidence="1">Uncharacterized protein</fullName>
    </submittedName>
</protein>
<organism evidence="1 2">
    <name type="scientific">Phaseolus angularis</name>
    <name type="common">Azuki bean</name>
    <name type="synonym">Vigna angularis</name>
    <dbReference type="NCBI Taxonomy" id="3914"/>
    <lineage>
        <taxon>Eukaryota</taxon>
        <taxon>Viridiplantae</taxon>
        <taxon>Streptophyta</taxon>
        <taxon>Embryophyta</taxon>
        <taxon>Tracheophyta</taxon>
        <taxon>Spermatophyta</taxon>
        <taxon>Magnoliopsida</taxon>
        <taxon>eudicotyledons</taxon>
        <taxon>Gunneridae</taxon>
        <taxon>Pentapetalae</taxon>
        <taxon>rosids</taxon>
        <taxon>fabids</taxon>
        <taxon>Fabales</taxon>
        <taxon>Fabaceae</taxon>
        <taxon>Papilionoideae</taxon>
        <taxon>50 kb inversion clade</taxon>
        <taxon>NPAAA clade</taxon>
        <taxon>indigoferoid/millettioid clade</taxon>
        <taxon>Phaseoleae</taxon>
        <taxon>Vigna</taxon>
    </lineage>
</organism>
<dbReference type="Gramene" id="KOM35317">
    <property type="protein sequence ID" value="KOM35317"/>
    <property type="gene ID" value="LR48_Vigan02g146700"/>
</dbReference>
<evidence type="ECO:0000313" key="2">
    <source>
        <dbReference type="Proteomes" id="UP000053144"/>
    </source>
</evidence>
<accession>A0A0L9TY29</accession>
<dbReference type="Proteomes" id="UP000053144">
    <property type="component" value="Chromosome 2"/>
</dbReference>
<proteinExistence type="predicted"/>
<dbReference type="EMBL" id="CM003372">
    <property type="protein sequence ID" value="KOM35317.1"/>
    <property type="molecule type" value="Genomic_DNA"/>
</dbReference>
<evidence type="ECO:0000313" key="1">
    <source>
        <dbReference type="EMBL" id="KOM35317.1"/>
    </source>
</evidence>